<dbReference type="Pfam" id="PF02386">
    <property type="entry name" value="TrkH"/>
    <property type="match status" value="1"/>
</dbReference>
<keyword evidence="5 8" id="KW-1133">Transmembrane helix</keyword>
<proteinExistence type="predicted"/>
<comment type="subcellular location">
    <subcellularLocation>
        <location evidence="1">Cell membrane</location>
        <topology evidence="1">Multi-pass membrane protein</topology>
    </subcellularLocation>
</comment>
<keyword evidence="2" id="KW-0813">Transport</keyword>
<dbReference type="AlphaFoldDB" id="A0A1N7MUQ9"/>
<evidence type="ECO:0000256" key="6">
    <source>
        <dbReference type="ARBA" id="ARBA00023065"/>
    </source>
</evidence>
<keyword evidence="3" id="KW-1003">Cell membrane</keyword>
<feature type="transmembrane region" description="Helical" evidence="8">
    <location>
        <begin position="6"/>
        <end position="29"/>
    </location>
</feature>
<feature type="transmembrane region" description="Helical" evidence="8">
    <location>
        <begin position="407"/>
        <end position="426"/>
    </location>
</feature>
<feature type="transmembrane region" description="Helical" evidence="8">
    <location>
        <begin position="66"/>
        <end position="95"/>
    </location>
</feature>
<keyword evidence="6" id="KW-0406">Ion transport</keyword>
<evidence type="ECO:0000256" key="7">
    <source>
        <dbReference type="ARBA" id="ARBA00023136"/>
    </source>
</evidence>
<evidence type="ECO:0000313" key="9">
    <source>
        <dbReference type="EMBL" id="SIS89589.1"/>
    </source>
</evidence>
<dbReference type="PANTHER" id="PTHR32024:SF4">
    <property type="entry name" value="KTR SYSTEM POTASSIUM UPTAKE PROTEIN D"/>
    <property type="match status" value="1"/>
</dbReference>
<name>A0A1N7MUQ9_9BACL</name>
<sequence length="446" mass="48970">MHLKKLTPVQLLILIYFSASILSSFLLWLPVAQRPGVELSYLDALFTAVSAVSVTGLTVVNTADTFSLTGIIMIMAMIQFGGVGFMTVGTFLWMATGQRIGIQRRRMIMLDQNRSDLAGLVRLMRDILIISLAIEALGAVLMGIYLHLAYDYGWKAIAYGAFSSLSAYTNAGLDIFGNSLVGFRNDHFFITLNMLLIVAGGIGFPVLVELKEWFASRGRRNFRFSLFTKITVTTYIALLVLGVTGLWLLEGQHLYADQGLGQTFWNSLFYSVTMRSCGLTILDLNNFTVSSQLFLSFLMFIGASPSSVGGGIRTTTLAVVILAIFGYARGQRNIRVFHRELMDEDIRKAAVIFSIGILLVGLATVSVTALQPQQSLNTIIFEVNSAFGTTGASLGITPELTAITKGILMVLMFVGRIGLLPILFLLRGKTPPDPYRYPREQLIIGH</sequence>
<organism evidence="9 10">
    <name type="scientific">Kroppenstedtia eburnea</name>
    <dbReference type="NCBI Taxonomy" id="714067"/>
    <lineage>
        <taxon>Bacteria</taxon>
        <taxon>Bacillati</taxon>
        <taxon>Bacillota</taxon>
        <taxon>Bacilli</taxon>
        <taxon>Bacillales</taxon>
        <taxon>Thermoactinomycetaceae</taxon>
        <taxon>Kroppenstedtia</taxon>
    </lineage>
</organism>
<dbReference type="GO" id="GO:0008324">
    <property type="term" value="F:monoatomic cation transmembrane transporter activity"/>
    <property type="evidence" value="ECO:0007669"/>
    <property type="project" value="InterPro"/>
</dbReference>
<dbReference type="GO" id="GO:0005886">
    <property type="term" value="C:plasma membrane"/>
    <property type="evidence" value="ECO:0007669"/>
    <property type="project" value="UniProtKB-SubCell"/>
</dbReference>
<feature type="transmembrane region" description="Helical" evidence="8">
    <location>
        <begin position="310"/>
        <end position="328"/>
    </location>
</feature>
<keyword evidence="10" id="KW-1185">Reference proteome</keyword>
<evidence type="ECO:0000256" key="3">
    <source>
        <dbReference type="ARBA" id="ARBA00022475"/>
    </source>
</evidence>
<feature type="transmembrane region" description="Helical" evidence="8">
    <location>
        <begin position="41"/>
        <end position="60"/>
    </location>
</feature>
<evidence type="ECO:0000256" key="1">
    <source>
        <dbReference type="ARBA" id="ARBA00004651"/>
    </source>
</evidence>
<dbReference type="RefSeq" id="WP_076525245.1">
    <property type="nucleotide sequence ID" value="NZ_CP048103.1"/>
</dbReference>
<evidence type="ECO:0000256" key="5">
    <source>
        <dbReference type="ARBA" id="ARBA00022989"/>
    </source>
</evidence>
<dbReference type="InterPro" id="IPR003445">
    <property type="entry name" value="Cat_transpt"/>
</dbReference>
<dbReference type="OrthoDB" id="9810952at2"/>
<feature type="transmembrane region" description="Helical" evidence="8">
    <location>
        <begin position="227"/>
        <end position="249"/>
    </location>
</feature>
<evidence type="ECO:0000313" key="10">
    <source>
        <dbReference type="Proteomes" id="UP000186795"/>
    </source>
</evidence>
<evidence type="ECO:0000256" key="2">
    <source>
        <dbReference type="ARBA" id="ARBA00022448"/>
    </source>
</evidence>
<dbReference type="EMBL" id="FTOD01000007">
    <property type="protein sequence ID" value="SIS89589.1"/>
    <property type="molecule type" value="Genomic_DNA"/>
</dbReference>
<reference evidence="10" key="1">
    <citation type="submission" date="2017-01" db="EMBL/GenBank/DDBJ databases">
        <authorList>
            <person name="Varghese N."/>
            <person name="Submissions S."/>
        </authorList>
    </citation>
    <scope>NUCLEOTIDE SEQUENCE [LARGE SCALE GENOMIC DNA]</scope>
    <source>
        <strain evidence="10">DSM 45196</strain>
    </source>
</reference>
<keyword evidence="4 8" id="KW-0812">Transmembrane</keyword>
<evidence type="ECO:0000256" key="4">
    <source>
        <dbReference type="ARBA" id="ARBA00022692"/>
    </source>
</evidence>
<feature type="transmembrane region" description="Helical" evidence="8">
    <location>
        <begin position="188"/>
        <end position="207"/>
    </location>
</feature>
<protein>
    <submittedName>
        <fullName evidence="9">Trk-type K+ transport system, membrane component</fullName>
    </submittedName>
</protein>
<feature type="transmembrane region" description="Helical" evidence="8">
    <location>
        <begin position="349"/>
        <end position="370"/>
    </location>
</feature>
<dbReference type="GO" id="GO:0030001">
    <property type="term" value="P:metal ion transport"/>
    <property type="evidence" value="ECO:0007669"/>
    <property type="project" value="UniProtKB-ARBA"/>
</dbReference>
<accession>A0A1N7MUQ9</accession>
<evidence type="ECO:0000256" key="8">
    <source>
        <dbReference type="SAM" id="Phobius"/>
    </source>
</evidence>
<gene>
    <name evidence="9" type="ORF">SAMN05421790_10747</name>
</gene>
<dbReference type="PANTHER" id="PTHR32024">
    <property type="entry name" value="TRK SYSTEM POTASSIUM UPTAKE PROTEIN TRKG-RELATED"/>
    <property type="match status" value="1"/>
</dbReference>
<dbReference type="Proteomes" id="UP000186795">
    <property type="component" value="Unassembled WGS sequence"/>
</dbReference>
<feature type="transmembrane region" description="Helical" evidence="8">
    <location>
        <begin position="127"/>
        <end position="150"/>
    </location>
</feature>
<keyword evidence="7 8" id="KW-0472">Membrane</keyword>